<organism evidence="8 9">
    <name type="scientific">Brettanomyces naardenensis</name>
    <name type="common">Yeast</name>
    <dbReference type="NCBI Taxonomy" id="13370"/>
    <lineage>
        <taxon>Eukaryota</taxon>
        <taxon>Fungi</taxon>
        <taxon>Dikarya</taxon>
        <taxon>Ascomycota</taxon>
        <taxon>Saccharomycotina</taxon>
        <taxon>Pichiomycetes</taxon>
        <taxon>Pichiales</taxon>
        <taxon>Pichiaceae</taxon>
        <taxon>Brettanomyces</taxon>
    </lineage>
</organism>
<dbReference type="Proteomes" id="UP000290900">
    <property type="component" value="Unassembled WGS sequence"/>
</dbReference>
<feature type="transmembrane region" description="Helical" evidence="6">
    <location>
        <begin position="342"/>
        <end position="360"/>
    </location>
</feature>
<dbReference type="InParanoid" id="A0A448YTH5"/>
<evidence type="ECO:0000256" key="5">
    <source>
        <dbReference type="SAM" id="MobiDB-lite"/>
    </source>
</evidence>
<keyword evidence="3 6" id="KW-1133">Transmembrane helix</keyword>
<evidence type="ECO:0000256" key="2">
    <source>
        <dbReference type="ARBA" id="ARBA00022692"/>
    </source>
</evidence>
<feature type="domain" description="TECPR1-like DysF" evidence="7">
    <location>
        <begin position="199"/>
        <end position="492"/>
    </location>
</feature>
<feature type="region of interest" description="Disordered" evidence="5">
    <location>
        <begin position="496"/>
        <end position="552"/>
    </location>
</feature>
<evidence type="ECO:0000259" key="7">
    <source>
        <dbReference type="Pfam" id="PF06398"/>
    </source>
</evidence>
<dbReference type="FunCoup" id="A0A448YTH5">
    <property type="interactions" value="67"/>
</dbReference>
<accession>A0A448YTH5</accession>
<comment type="subcellular location">
    <subcellularLocation>
        <location evidence="1">Membrane</location>
        <topology evidence="1">Multi-pass membrane protein</topology>
    </subcellularLocation>
</comment>
<keyword evidence="2 6" id="KW-0812">Transmembrane</keyword>
<gene>
    <name evidence="8" type="ORF">BRENAR_LOCUS4936</name>
</gene>
<dbReference type="PANTHER" id="PTHR28304:SF2">
    <property type="entry name" value="PEROXISOMAL MEMBRANE PROTEIN PEX29"/>
    <property type="match status" value="1"/>
</dbReference>
<reference evidence="8 9" key="1">
    <citation type="submission" date="2018-12" db="EMBL/GenBank/DDBJ databases">
        <authorList>
            <person name="Tiukova I."/>
            <person name="Dainat J."/>
        </authorList>
    </citation>
    <scope>NUCLEOTIDE SEQUENCE [LARGE SCALE GENOMIC DNA]</scope>
</reference>
<evidence type="ECO:0000256" key="3">
    <source>
        <dbReference type="ARBA" id="ARBA00022989"/>
    </source>
</evidence>
<dbReference type="STRING" id="13370.A0A448YTH5"/>
<proteinExistence type="predicted"/>
<evidence type="ECO:0000256" key="6">
    <source>
        <dbReference type="SAM" id="Phobius"/>
    </source>
</evidence>
<evidence type="ECO:0000313" key="9">
    <source>
        <dbReference type="Proteomes" id="UP000290900"/>
    </source>
</evidence>
<keyword evidence="4 6" id="KW-0472">Membrane</keyword>
<dbReference type="OrthoDB" id="74314at2759"/>
<evidence type="ECO:0000313" key="8">
    <source>
        <dbReference type="EMBL" id="VEU24208.1"/>
    </source>
</evidence>
<evidence type="ECO:0000256" key="4">
    <source>
        <dbReference type="ARBA" id="ARBA00023136"/>
    </source>
</evidence>
<feature type="region of interest" description="Disordered" evidence="5">
    <location>
        <begin position="12"/>
        <end position="116"/>
    </location>
</feature>
<sequence length="637" mass="72061">MDQLWDTVYQMANSVASPKDHPSNPLSPPSIKSASSPQLPSVNSDTSSVSDDLLVSQPQHHHQLSSSNLLSRPKSDRRARSTPSFFDDLFGSSRSINGRQKEQQSSTSPTSDASIENSVKLQTAAPSVGISAVSGVFSNTDIENTESPDTLAQTYTQQVADKFMQRLLAMAVPNTTTEDGRELQSVLSRMEMQKTRPPLNVQTISRNSIALLQRLSIPFTLIDQIIILFNWSNPVYTLCFLLAATLMIMKPVTFSALPFFFLCYLVILPAFIRRHPTDPIDGSPALGPQLTNIQYPQPVPELSREFLLNLTDLQNHMLIYVIPWDYLNYWIVHNCYFKDERFTTLIFLSALFSGIFLTLFGTRLFLLLLPAIKILTVVLLSSFTIAMHPHNRQKILEWVYSEDTRLKVLTITNKLDARLLKELSWRETKEIRQLEIFELQRVDSDSKTWQPVCFTDDIYPTNSHIRLNGLSINGCSSLLGVSPPKGWCFINQTTNVGSSQKMGKSTSSFSQLAVTKSPKSSKQPADRLQLPNETSPKKTHKKTTSNESSSSTSAFSVAKVVDGWYMDLRPRSWVQENYVDEVIDVDEDTKWCYDLVAGERGEFRRRRWVRYCIRDIYGTPEGEKDDTVEEVRGQISE</sequence>
<dbReference type="InterPro" id="IPR052816">
    <property type="entry name" value="Peroxisomal_Membrane_PEX28-32"/>
</dbReference>
<feature type="transmembrane region" description="Helical" evidence="6">
    <location>
        <begin position="225"/>
        <end position="248"/>
    </location>
</feature>
<feature type="compositionally biased region" description="Polar residues" evidence="5">
    <location>
        <begin position="92"/>
        <end position="116"/>
    </location>
</feature>
<dbReference type="PANTHER" id="PTHR28304">
    <property type="entry name" value="PEROXISOMAL MEMBRANE PROTEIN PEX29"/>
    <property type="match status" value="1"/>
</dbReference>
<dbReference type="GO" id="GO:0005778">
    <property type="term" value="C:peroxisomal membrane"/>
    <property type="evidence" value="ECO:0007669"/>
    <property type="project" value="TreeGrafter"/>
</dbReference>
<dbReference type="InterPro" id="IPR010482">
    <property type="entry name" value="TECPR1-like_DysF"/>
</dbReference>
<dbReference type="EMBL" id="CAACVR010000075">
    <property type="protein sequence ID" value="VEU24208.1"/>
    <property type="molecule type" value="Genomic_DNA"/>
</dbReference>
<keyword evidence="9" id="KW-1185">Reference proteome</keyword>
<dbReference type="AlphaFoldDB" id="A0A448YTH5"/>
<name>A0A448YTH5_BRENA</name>
<feature type="compositionally biased region" description="Polar residues" evidence="5">
    <location>
        <begin position="496"/>
        <end position="523"/>
    </location>
</feature>
<dbReference type="GO" id="GO:0007031">
    <property type="term" value="P:peroxisome organization"/>
    <property type="evidence" value="ECO:0007669"/>
    <property type="project" value="UniProtKB-ARBA"/>
</dbReference>
<dbReference type="Pfam" id="PF06398">
    <property type="entry name" value="Pex24p"/>
    <property type="match status" value="1"/>
</dbReference>
<feature type="compositionally biased region" description="Low complexity" evidence="5">
    <location>
        <begin position="39"/>
        <end position="71"/>
    </location>
</feature>
<evidence type="ECO:0000256" key="1">
    <source>
        <dbReference type="ARBA" id="ARBA00004141"/>
    </source>
</evidence>
<protein>
    <submittedName>
        <fullName evidence="8">DEKNAAC105333</fullName>
    </submittedName>
</protein>
<feature type="transmembrane region" description="Helical" evidence="6">
    <location>
        <begin position="254"/>
        <end position="272"/>
    </location>
</feature>